<protein>
    <submittedName>
        <fullName evidence="2">Uncharacterized protein</fullName>
    </submittedName>
</protein>
<sequence>MVGDRNPAVDVPPSSRIPKGVLDSSKQLGLTQIDRSGAIGSQPVNLWQCTGHNRFLSNERPPLLRYALV</sequence>
<keyword evidence="3" id="KW-1185">Reference proteome</keyword>
<evidence type="ECO:0000313" key="2">
    <source>
        <dbReference type="EMBL" id="GIZ01835.1"/>
    </source>
</evidence>
<proteinExistence type="predicted"/>
<comment type="caution">
    <text evidence="2">The sequence shown here is derived from an EMBL/GenBank/DDBJ whole genome shotgun (WGS) entry which is preliminary data.</text>
</comment>
<evidence type="ECO:0000313" key="3">
    <source>
        <dbReference type="Proteomes" id="UP001054945"/>
    </source>
</evidence>
<name>A0AAV4Y5V7_CAEEX</name>
<organism evidence="2 3">
    <name type="scientific">Caerostris extrusa</name>
    <name type="common">Bark spider</name>
    <name type="synonym">Caerostris bankana</name>
    <dbReference type="NCBI Taxonomy" id="172846"/>
    <lineage>
        <taxon>Eukaryota</taxon>
        <taxon>Metazoa</taxon>
        <taxon>Ecdysozoa</taxon>
        <taxon>Arthropoda</taxon>
        <taxon>Chelicerata</taxon>
        <taxon>Arachnida</taxon>
        <taxon>Araneae</taxon>
        <taxon>Araneomorphae</taxon>
        <taxon>Entelegynae</taxon>
        <taxon>Araneoidea</taxon>
        <taxon>Araneidae</taxon>
        <taxon>Caerostris</taxon>
    </lineage>
</organism>
<reference evidence="2 3" key="1">
    <citation type="submission" date="2021-06" db="EMBL/GenBank/DDBJ databases">
        <title>Caerostris extrusa draft genome.</title>
        <authorList>
            <person name="Kono N."/>
            <person name="Arakawa K."/>
        </authorList>
    </citation>
    <scope>NUCLEOTIDE SEQUENCE [LARGE SCALE GENOMIC DNA]</scope>
</reference>
<dbReference type="EMBL" id="BPLR01018730">
    <property type="protein sequence ID" value="GIZ01835.1"/>
    <property type="molecule type" value="Genomic_DNA"/>
</dbReference>
<dbReference type="AlphaFoldDB" id="A0AAV4Y5V7"/>
<evidence type="ECO:0000256" key="1">
    <source>
        <dbReference type="SAM" id="MobiDB-lite"/>
    </source>
</evidence>
<dbReference type="Proteomes" id="UP001054945">
    <property type="component" value="Unassembled WGS sequence"/>
</dbReference>
<feature type="region of interest" description="Disordered" evidence="1">
    <location>
        <begin position="1"/>
        <end position="21"/>
    </location>
</feature>
<gene>
    <name evidence="2" type="ORF">CEXT_538631</name>
</gene>
<accession>A0AAV4Y5V7</accession>